<evidence type="ECO:0000313" key="2">
    <source>
        <dbReference type="EMBL" id="KAJ7744929.1"/>
    </source>
</evidence>
<dbReference type="EMBL" id="JARKIB010000085">
    <property type="protein sequence ID" value="KAJ7744929.1"/>
    <property type="molecule type" value="Genomic_DNA"/>
</dbReference>
<dbReference type="Gene3D" id="3.60.130.30">
    <property type="match status" value="1"/>
</dbReference>
<keyword evidence="3" id="KW-1185">Reference proteome</keyword>
<evidence type="ECO:0000313" key="3">
    <source>
        <dbReference type="Proteomes" id="UP001215598"/>
    </source>
</evidence>
<dbReference type="Proteomes" id="UP001215598">
    <property type="component" value="Unassembled WGS sequence"/>
</dbReference>
<comment type="caution">
    <text evidence="2">The sequence shown here is derived from an EMBL/GenBank/DDBJ whole genome shotgun (WGS) entry which is preliminary data.</text>
</comment>
<sequence length="485" mass="52885">MSGHAPGRLNVLDVLDTNFRMTRSGRAFSPWDSEAITSPAFDIASAVLQAVDVAADEGLAEPDATDDEATDDIDLDIDLPQEDPSTPDAFNVPDASNAFINASTSATTAPTSRKARAKRGSKLCRASARQSASVKRHIDLLPPSRRPQHIKKASPAVKTRFDIMKERVAATGWIGLRDEGKSKQEEAVGFEEAGWTHAARILRSQPKVACKARPILDAAGRVFALSGGHPDDPNWMRDVHDPAVAAMDAARAQCKVSEARTYHWRGNFPPLTAGDSYGGGQTQPGALVNGVINAAVLCALVSNVVFIRLAGFATGLFTNWSPKLYEYYATRMRRFYRRYTHFHQPFLNSIWSACTFNLGPQTCCLGHRDFGNLAFGWCAITALGDYDYTKGGHLILWDCKLILEFPPGTTLFIPSAALFHSNIPIGIGECRHSFTQYTAGGFSDGLSMGLSRRRSILLVYHPKNAYGSGRRHGRDGRAVPAYSVL</sequence>
<evidence type="ECO:0000256" key="1">
    <source>
        <dbReference type="SAM" id="MobiDB-lite"/>
    </source>
</evidence>
<feature type="compositionally biased region" description="Basic residues" evidence="1">
    <location>
        <begin position="113"/>
        <end position="122"/>
    </location>
</feature>
<organism evidence="2 3">
    <name type="scientific">Mycena metata</name>
    <dbReference type="NCBI Taxonomy" id="1033252"/>
    <lineage>
        <taxon>Eukaryota</taxon>
        <taxon>Fungi</taxon>
        <taxon>Dikarya</taxon>
        <taxon>Basidiomycota</taxon>
        <taxon>Agaricomycotina</taxon>
        <taxon>Agaricomycetes</taxon>
        <taxon>Agaricomycetidae</taxon>
        <taxon>Agaricales</taxon>
        <taxon>Marasmiineae</taxon>
        <taxon>Mycenaceae</taxon>
        <taxon>Mycena</taxon>
    </lineage>
</organism>
<proteinExistence type="predicted"/>
<reference evidence="2" key="1">
    <citation type="submission" date="2023-03" db="EMBL/GenBank/DDBJ databases">
        <title>Massive genome expansion in bonnet fungi (Mycena s.s.) driven by repeated elements and novel gene families across ecological guilds.</title>
        <authorList>
            <consortium name="Lawrence Berkeley National Laboratory"/>
            <person name="Harder C.B."/>
            <person name="Miyauchi S."/>
            <person name="Viragh M."/>
            <person name="Kuo A."/>
            <person name="Thoen E."/>
            <person name="Andreopoulos B."/>
            <person name="Lu D."/>
            <person name="Skrede I."/>
            <person name="Drula E."/>
            <person name="Henrissat B."/>
            <person name="Morin E."/>
            <person name="Kohler A."/>
            <person name="Barry K."/>
            <person name="LaButti K."/>
            <person name="Morin E."/>
            <person name="Salamov A."/>
            <person name="Lipzen A."/>
            <person name="Mereny Z."/>
            <person name="Hegedus B."/>
            <person name="Baldrian P."/>
            <person name="Stursova M."/>
            <person name="Weitz H."/>
            <person name="Taylor A."/>
            <person name="Grigoriev I.V."/>
            <person name="Nagy L.G."/>
            <person name="Martin F."/>
            <person name="Kauserud H."/>
        </authorList>
    </citation>
    <scope>NUCLEOTIDE SEQUENCE</scope>
    <source>
        <strain evidence="2">CBHHK182m</strain>
    </source>
</reference>
<accession>A0AAD7IJZ8</accession>
<name>A0AAD7IJZ8_9AGAR</name>
<protein>
    <submittedName>
        <fullName evidence="2">Uncharacterized protein</fullName>
    </submittedName>
</protein>
<gene>
    <name evidence="2" type="ORF">B0H16DRAFT_1727129</name>
</gene>
<dbReference type="AlphaFoldDB" id="A0AAD7IJZ8"/>
<feature type="region of interest" description="Disordered" evidence="1">
    <location>
        <begin position="105"/>
        <end position="126"/>
    </location>
</feature>